<organism evidence="2 3">
    <name type="scientific">Cryphonectria parasitica (strain ATCC 38755 / EP155)</name>
    <dbReference type="NCBI Taxonomy" id="660469"/>
    <lineage>
        <taxon>Eukaryota</taxon>
        <taxon>Fungi</taxon>
        <taxon>Dikarya</taxon>
        <taxon>Ascomycota</taxon>
        <taxon>Pezizomycotina</taxon>
        <taxon>Sordariomycetes</taxon>
        <taxon>Sordariomycetidae</taxon>
        <taxon>Diaporthales</taxon>
        <taxon>Cryphonectriaceae</taxon>
        <taxon>Cryphonectria-Endothia species complex</taxon>
        <taxon>Cryphonectria</taxon>
    </lineage>
</organism>
<keyword evidence="3" id="KW-1185">Reference proteome</keyword>
<name>A0A9P4XSX4_CRYP1</name>
<feature type="compositionally biased region" description="Low complexity" evidence="1">
    <location>
        <begin position="8"/>
        <end position="19"/>
    </location>
</feature>
<evidence type="ECO:0000256" key="1">
    <source>
        <dbReference type="SAM" id="MobiDB-lite"/>
    </source>
</evidence>
<dbReference type="Proteomes" id="UP000803844">
    <property type="component" value="Unassembled WGS sequence"/>
</dbReference>
<accession>A0A9P4XSX4</accession>
<evidence type="ECO:0000313" key="2">
    <source>
        <dbReference type="EMBL" id="KAF3760313.1"/>
    </source>
</evidence>
<dbReference type="RefSeq" id="XP_040771292.1">
    <property type="nucleotide sequence ID" value="XM_040923942.1"/>
</dbReference>
<dbReference type="EMBL" id="MU032353">
    <property type="protein sequence ID" value="KAF3760313.1"/>
    <property type="molecule type" value="Genomic_DNA"/>
</dbReference>
<dbReference type="AlphaFoldDB" id="A0A9P4XSX4"/>
<evidence type="ECO:0000313" key="3">
    <source>
        <dbReference type="Proteomes" id="UP000803844"/>
    </source>
</evidence>
<dbReference type="GeneID" id="63841071"/>
<gene>
    <name evidence="2" type="ORF">M406DRAFT_358589</name>
</gene>
<sequence>MPRRSRASRSSSSSSSRSAQVAQRRIIRLGKAQMDELRAYRADPDQFYRQKVDRECEEIKRSFYQKHKRNRIFLRVRSRSQSQSSQVSDL</sequence>
<comment type="caution">
    <text evidence="2">The sequence shown here is derived from an EMBL/GenBank/DDBJ whole genome shotgun (WGS) entry which is preliminary data.</text>
</comment>
<reference evidence="2" key="1">
    <citation type="journal article" date="2020" name="Phytopathology">
        <title>Genome sequence of the chestnut blight fungus Cryphonectria parasitica EP155: A fundamental resource for an archetypical invasive plant pathogen.</title>
        <authorList>
            <person name="Crouch J.A."/>
            <person name="Dawe A."/>
            <person name="Aerts A."/>
            <person name="Barry K."/>
            <person name="Churchill A.C.L."/>
            <person name="Grimwood J."/>
            <person name="Hillman B."/>
            <person name="Milgroom M.G."/>
            <person name="Pangilinan J."/>
            <person name="Smith M."/>
            <person name="Salamov A."/>
            <person name="Schmutz J."/>
            <person name="Yadav J."/>
            <person name="Grigoriev I.V."/>
            <person name="Nuss D."/>
        </authorList>
    </citation>
    <scope>NUCLEOTIDE SEQUENCE</scope>
    <source>
        <strain evidence="2">EP155</strain>
    </source>
</reference>
<feature type="region of interest" description="Disordered" evidence="1">
    <location>
        <begin position="1"/>
        <end position="23"/>
    </location>
</feature>
<proteinExistence type="predicted"/>
<protein>
    <submittedName>
        <fullName evidence="2">Uncharacterized protein</fullName>
    </submittedName>
</protein>